<protein>
    <recommendedName>
        <fullName evidence="2">Histidine phosphatase family protein</fullName>
    </recommendedName>
</protein>
<dbReference type="InterPro" id="IPR029033">
    <property type="entry name" value="His_PPase_superfam"/>
</dbReference>
<dbReference type="SUPFAM" id="SSF53254">
    <property type="entry name" value="Phosphoglycerate mutase-like"/>
    <property type="match status" value="1"/>
</dbReference>
<dbReference type="InterPro" id="IPR013078">
    <property type="entry name" value="His_Pase_superF_clade-1"/>
</dbReference>
<accession>A0A0F9P3H8</accession>
<dbReference type="AlphaFoldDB" id="A0A0F9P3H8"/>
<evidence type="ECO:0008006" key="2">
    <source>
        <dbReference type="Google" id="ProtNLM"/>
    </source>
</evidence>
<dbReference type="Pfam" id="PF00300">
    <property type="entry name" value="His_Phos_1"/>
    <property type="match status" value="1"/>
</dbReference>
<name>A0A0F9P3H8_9ZZZZ</name>
<sequence>MQKNPNIDEVWNKGIWTQQPRDIIKNLKSFSSNSKIILILRHSQRNEPDINEKNANMELTVQGHRIAKKFGEMLPQNRTIRLFHSPVNRCKETAEQIHEGFKENGGESIYKGECDVLWGIGLDKQFFMSELAKFHSLEVFYRWVSGFYKTSQMPPLLPYVQRAAEILWNQVKYMPDNGIDIYISHDWHILTYRFGWFGLLADERWMGYLGGIGFTFEKNHILLSDYGELKAVDVPHWWKK</sequence>
<dbReference type="EMBL" id="LAZR01003380">
    <property type="protein sequence ID" value="KKN18947.1"/>
    <property type="molecule type" value="Genomic_DNA"/>
</dbReference>
<gene>
    <name evidence="1" type="ORF">LCGC14_0950700</name>
</gene>
<dbReference type="CDD" id="cd07040">
    <property type="entry name" value="HP"/>
    <property type="match status" value="1"/>
</dbReference>
<dbReference type="Gene3D" id="3.40.50.1240">
    <property type="entry name" value="Phosphoglycerate mutase-like"/>
    <property type="match status" value="1"/>
</dbReference>
<evidence type="ECO:0000313" key="1">
    <source>
        <dbReference type="EMBL" id="KKN18947.1"/>
    </source>
</evidence>
<reference evidence="1" key="1">
    <citation type="journal article" date="2015" name="Nature">
        <title>Complex archaea that bridge the gap between prokaryotes and eukaryotes.</title>
        <authorList>
            <person name="Spang A."/>
            <person name="Saw J.H."/>
            <person name="Jorgensen S.L."/>
            <person name="Zaremba-Niedzwiedzka K."/>
            <person name="Martijn J."/>
            <person name="Lind A.E."/>
            <person name="van Eijk R."/>
            <person name="Schleper C."/>
            <person name="Guy L."/>
            <person name="Ettema T.J."/>
        </authorList>
    </citation>
    <scope>NUCLEOTIDE SEQUENCE</scope>
</reference>
<proteinExistence type="predicted"/>
<organism evidence="1">
    <name type="scientific">marine sediment metagenome</name>
    <dbReference type="NCBI Taxonomy" id="412755"/>
    <lineage>
        <taxon>unclassified sequences</taxon>
        <taxon>metagenomes</taxon>
        <taxon>ecological metagenomes</taxon>
    </lineage>
</organism>
<comment type="caution">
    <text evidence="1">The sequence shown here is derived from an EMBL/GenBank/DDBJ whole genome shotgun (WGS) entry which is preliminary data.</text>
</comment>